<keyword evidence="4" id="KW-1185">Reference proteome</keyword>
<dbReference type="GO" id="GO:0016491">
    <property type="term" value="F:oxidoreductase activity"/>
    <property type="evidence" value="ECO:0007669"/>
    <property type="project" value="InterPro"/>
</dbReference>
<dbReference type="OrthoDB" id="8853249at2"/>
<evidence type="ECO:0000256" key="1">
    <source>
        <dbReference type="ARBA" id="ARBA00022643"/>
    </source>
</evidence>
<dbReference type="SUPFAM" id="SSF52218">
    <property type="entry name" value="Flavoproteins"/>
    <property type="match status" value="1"/>
</dbReference>
<gene>
    <name evidence="3" type="ordered locus">Q7A_1631</name>
</gene>
<organism evidence="3 4">
    <name type="scientific">Methylophaga nitratireducenticrescens</name>
    <dbReference type="NCBI Taxonomy" id="754476"/>
    <lineage>
        <taxon>Bacteria</taxon>
        <taxon>Pseudomonadati</taxon>
        <taxon>Pseudomonadota</taxon>
        <taxon>Gammaproteobacteria</taxon>
        <taxon>Thiotrichales</taxon>
        <taxon>Piscirickettsiaceae</taxon>
        <taxon>Methylophaga</taxon>
    </lineage>
</organism>
<evidence type="ECO:0000259" key="2">
    <source>
        <dbReference type="Pfam" id="PF03358"/>
    </source>
</evidence>
<dbReference type="Gene3D" id="3.40.50.360">
    <property type="match status" value="1"/>
</dbReference>
<dbReference type="eggNOG" id="COG0655">
    <property type="taxonomic scope" value="Bacteria"/>
</dbReference>
<feature type="domain" description="NADPH-dependent FMN reductase-like" evidence="2">
    <location>
        <begin position="16"/>
        <end position="155"/>
    </location>
</feature>
<dbReference type="HOGENOM" id="CLU_082329_0_0_6"/>
<dbReference type="RefSeq" id="WP_014706828.1">
    <property type="nucleotide sequence ID" value="NC_017857.3"/>
</dbReference>
<dbReference type="KEGG" id="mej:Q7A_1631"/>
<reference evidence="3 4" key="1">
    <citation type="journal article" date="2012" name="J. Bacteriol.">
        <title>Complete genome sequences of Methylophaga sp. strain JAM1 and Methylophaga sp. strain JAM7.</title>
        <authorList>
            <person name="Villeneuve C."/>
            <person name="Martineau C."/>
            <person name="Mauffrey F."/>
            <person name="Villemur R."/>
        </authorList>
    </citation>
    <scope>NUCLEOTIDE SEQUENCE [LARGE SCALE GENOMIC DNA]</scope>
    <source>
        <strain evidence="3 4">JAM1</strain>
    </source>
</reference>
<reference evidence="3 4" key="2">
    <citation type="journal article" date="2013" name="Int. J. Syst. Evol. Microbiol.">
        <title>Methylophaga nitratireducenticrescens sp. nov. and Methylophaga frappieri sp. nov., isolated from the biofilm of the methanol-fed denitrification system treating the seawater at the Montreal Biodome.</title>
        <authorList>
            <person name="Villeneuve C."/>
            <person name="Martineau C."/>
            <person name="Mauffrey F."/>
            <person name="Villemur R."/>
        </authorList>
    </citation>
    <scope>NUCLEOTIDE SEQUENCE [LARGE SCALE GENOMIC DNA]</scope>
    <source>
        <strain evidence="3 4">JAM1</strain>
    </source>
</reference>
<dbReference type="InterPro" id="IPR005025">
    <property type="entry name" value="FMN_Rdtase-like_dom"/>
</dbReference>
<dbReference type="AlphaFoldDB" id="I1XJ86"/>
<accession>I1XJ86</accession>
<dbReference type="STRING" id="754476.Q7A_1631"/>
<keyword evidence="1" id="KW-0285">Flavoprotein</keyword>
<evidence type="ECO:0000313" key="3">
    <source>
        <dbReference type="EMBL" id="AFI84455.1"/>
    </source>
</evidence>
<evidence type="ECO:0000313" key="4">
    <source>
        <dbReference type="Proteomes" id="UP000009144"/>
    </source>
</evidence>
<dbReference type="Proteomes" id="UP000009144">
    <property type="component" value="Chromosome"/>
</dbReference>
<dbReference type="PATRIC" id="fig|754476.3.peg.1612"/>
<sequence>MSVTDSTPQLKALFLNCTLKQSPATSNTDTFIDVASKVFNDLEVETETIRVVDYHVSFGNTSDEKGEDEWPKILQRIKAADMLIIATPIWRGDRSSIAKMVGERLDGIMSEGNKKNGQYPTFNKVAGVMVDGNEDGAKKASASIMLDLSEQGFTLPVNAFTYYVGDAGPGPSYIEAGGDKHFFTNNMALLMVHNMVQLAQTLKANPYRTDVIAIGEKAKQMSD</sequence>
<dbReference type="Pfam" id="PF03358">
    <property type="entry name" value="FMN_red"/>
    <property type="match status" value="1"/>
</dbReference>
<dbReference type="InterPro" id="IPR029039">
    <property type="entry name" value="Flavoprotein-like_sf"/>
</dbReference>
<protein>
    <submittedName>
        <fullName evidence="3">BRAMP protein</fullName>
    </submittedName>
</protein>
<dbReference type="EMBL" id="CP003390">
    <property type="protein sequence ID" value="AFI84455.1"/>
    <property type="molecule type" value="Genomic_DNA"/>
</dbReference>
<keyword evidence="1" id="KW-0288">FMN</keyword>
<proteinExistence type="predicted"/>
<name>I1XJ86_METNJ</name>